<reference evidence="1 2" key="1">
    <citation type="journal article" date="2018" name="J. Allergy Clin. Immunol.">
        <title>High-quality assembly of Dermatophagoides pteronyssinus genome and transcriptome reveals a wide range of novel allergens.</title>
        <authorList>
            <person name="Liu X.Y."/>
            <person name="Yang K.Y."/>
            <person name="Wang M.Q."/>
            <person name="Kwok J.S."/>
            <person name="Zeng X."/>
            <person name="Yang Z."/>
            <person name="Xiao X.J."/>
            <person name="Lau C.P."/>
            <person name="Li Y."/>
            <person name="Huang Z.M."/>
            <person name="Ba J.G."/>
            <person name="Yim A.K."/>
            <person name="Ouyang C.Y."/>
            <person name="Ngai S.M."/>
            <person name="Chan T.F."/>
            <person name="Leung E.L."/>
            <person name="Liu L."/>
            <person name="Liu Z.G."/>
            <person name="Tsui S.K."/>
        </authorList>
    </citation>
    <scope>NUCLEOTIDE SEQUENCE [LARGE SCALE GENOMIC DNA]</scope>
    <source>
        <strain evidence="1">Derp</strain>
    </source>
</reference>
<sequence>MQYDNYRFNNDVNDDERDIVAVCIASLSLSSSSSLSRLLSESDFLSNFVILIKRLTFCKRFCNKLLLLLNNFLALRLKRRNLRRKRNSVNVGHGFGNVIIVIGRCNVVVDFGFNLDSVVDVDDIDDDE</sequence>
<gene>
    <name evidence="1" type="ORF">DERP_008320</name>
</gene>
<protein>
    <recommendedName>
        <fullName evidence="3">Transmembrane protein</fullName>
    </recommendedName>
</protein>
<evidence type="ECO:0000313" key="2">
    <source>
        <dbReference type="Proteomes" id="UP000887458"/>
    </source>
</evidence>
<dbReference type="Proteomes" id="UP000887458">
    <property type="component" value="Unassembled WGS sequence"/>
</dbReference>
<evidence type="ECO:0008006" key="3">
    <source>
        <dbReference type="Google" id="ProtNLM"/>
    </source>
</evidence>
<evidence type="ECO:0000313" key="1">
    <source>
        <dbReference type="EMBL" id="KAH9418063.1"/>
    </source>
</evidence>
<keyword evidence="2" id="KW-1185">Reference proteome</keyword>
<proteinExistence type="predicted"/>
<dbReference type="EMBL" id="NJHN03000067">
    <property type="protein sequence ID" value="KAH9418063.1"/>
    <property type="molecule type" value="Genomic_DNA"/>
</dbReference>
<organism evidence="1 2">
    <name type="scientific">Dermatophagoides pteronyssinus</name>
    <name type="common">European house dust mite</name>
    <dbReference type="NCBI Taxonomy" id="6956"/>
    <lineage>
        <taxon>Eukaryota</taxon>
        <taxon>Metazoa</taxon>
        <taxon>Ecdysozoa</taxon>
        <taxon>Arthropoda</taxon>
        <taxon>Chelicerata</taxon>
        <taxon>Arachnida</taxon>
        <taxon>Acari</taxon>
        <taxon>Acariformes</taxon>
        <taxon>Sarcoptiformes</taxon>
        <taxon>Astigmata</taxon>
        <taxon>Psoroptidia</taxon>
        <taxon>Analgoidea</taxon>
        <taxon>Pyroglyphidae</taxon>
        <taxon>Dermatophagoidinae</taxon>
        <taxon>Dermatophagoides</taxon>
    </lineage>
</organism>
<reference evidence="1 2" key="2">
    <citation type="journal article" date="2022" name="Mol. Biol. Evol.">
        <title>Comparative Genomics Reveals Insights into the Divergent Evolution of Astigmatic Mites and Household Pest Adaptations.</title>
        <authorList>
            <person name="Xiong Q."/>
            <person name="Wan A.T."/>
            <person name="Liu X."/>
            <person name="Fung C.S."/>
            <person name="Xiao X."/>
            <person name="Malainual N."/>
            <person name="Hou J."/>
            <person name="Wang L."/>
            <person name="Wang M."/>
            <person name="Yang K.Y."/>
            <person name="Cui Y."/>
            <person name="Leung E.L."/>
            <person name="Nong W."/>
            <person name="Shin S.K."/>
            <person name="Au S.W."/>
            <person name="Jeong K.Y."/>
            <person name="Chew F.T."/>
            <person name="Hui J.H."/>
            <person name="Leung T.F."/>
            <person name="Tungtrongchitr A."/>
            <person name="Zhong N."/>
            <person name="Liu Z."/>
            <person name="Tsui S.K."/>
        </authorList>
    </citation>
    <scope>NUCLEOTIDE SEQUENCE [LARGE SCALE GENOMIC DNA]</scope>
    <source>
        <strain evidence="1">Derp</strain>
    </source>
</reference>
<comment type="caution">
    <text evidence="1">The sequence shown here is derived from an EMBL/GenBank/DDBJ whole genome shotgun (WGS) entry which is preliminary data.</text>
</comment>
<accession>A0ABQ8J683</accession>
<name>A0ABQ8J683_DERPT</name>